<name>A0ACC2BE20_DIPCM</name>
<keyword evidence="2" id="KW-1185">Reference proteome</keyword>
<reference evidence="2" key="1">
    <citation type="journal article" date="2024" name="Proc. Natl. Acad. Sci. U.S.A.">
        <title>Extraordinary preservation of gene collinearity over three hundred million years revealed in homosporous lycophytes.</title>
        <authorList>
            <person name="Li C."/>
            <person name="Wickell D."/>
            <person name="Kuo L.Y."/>
            <person name="Chen X."/>
            <person name="Nie B."/>
            <person name="Liao X."/>
            <person name="Peng D."/>
            <person name="Ji J."/>
            <person name="Jenkins J."/>
            <person name="Williams M."/>
            <person name="Shu S."/>
            <person name="Plott C."/>
            <person name="Barry K."/>
            <person name="Rajasekar S."/>
            <person name="Grimwood J."/>
            <person name="Han X."/>
            <person name="Sun S."/>
            <person name="Hou Z."/>
            <person name="He W."/>
            <person name="Dai G."/>
            <person name="Sun C."/>
            <person name="Schmutz J."/>
            <person name="Leebens-Mack J.H."/>
            <person name="Li F.W."/>
            <person name="Wang L."/>
        </authorList>
    </citation>
    <scope>NUCLEOTIDE SEQUENCE [LARGE SCALE GENOMIC DNA]</scope>
    <source>
        <strain evidence="2">cv. PW_Plant_1</strain>
    </source>
</reference>
<gene>
    <name evidence="1" type="ORF">O6H91_16G075400</name>
</gene>
<organism evidence="1 2">
    <name type="scientific">Diphasiastrum complanatum</name>
    <name type="common">Issler's clubmoss</name>
    <name type="synonym">Lycopodium complanatum</name>
    <dbReference type="NCBI Taxonomy" id="34168"/>
    <lineage>
        <taxon>Eukaryota</taxon>
        <taxon>Viridiplantae</taxon>
        <taxon>Streptophyta</taxon>
        <taxon>Embryophyta</taxon>
        <taxon>Tracheophyta</taxon>
        <taxon>Lycopodiopsida</taxon>
        <taxon>Lycopodiales</taxon>
        <taxon>Lycopodiaceae</taxon>
        <taxon>Lycopodioideae</taxon>
        <taxon>Diphasiastrum</taxon>
    </lineage>
</organism>
<protein>
    <submittedName>
        <fullName evidence="1">Uncharacterized protein</fullName>
    </submittedName>
</protein>
<evidence type="ECO:0000313" key="2">
    <source>
        <dbReference type="Proteomes" id="UP001162992"/>
    </source>
</evidence>
<dbReference type="EMBL" id="CM055107">
    <property type="protein sequence ID" value="KAJ7527902.1"/>
    <property type="molecule type" value="Genomic_DNA"/>
</dbReference>
<accession>A0ACC2BE20</accession>
<evidence type="ECO:0000313" key="1">
    <source>
        <dbReference type="EMBL" id="KAJ7527902.1"/>
    </source>
</evidence>
<comment type="caution">
    <text evidence="1">The sequence shown here is derived from an EMBL/GenBank/DDBJ whole genome shotgun (WGS) entry which is preliminary data.</text>
</comment>
<proteinExistence type="predicted"/>
<dbReference type="Proteomes" id="UP001162992">
    <property type="component" value="Chromosome 16"/>
</dbReference>
<sequence length="588" mass="66687">MIGQQKRPLEVAVSPLSVKYIKHTDFSRYKEANDCLKPDADIVKDGLDLGTCAQTELKQQLSLDEFQCHEEAKRSLMLVPSSLYHEGSSLSKQQALAKPKSTPERKEVPAQSSSCPQVQPSQLQGSPSPSKHRLDQTEEYCTTANPELLDEVFHPHFSKGHILPHKKVSIGPDFQAHVPVWEVKLAPVVTLGSAGPAQGRTKSKDKSDERWLGAQVWPLPGCRKQESSSKVGKGRIGTCSCIYSGSIECIQKHVREEMMRLKLEVGEAFELWGFNEMGENVSKRWTEEEKTRFKMLVKMNTVSLGRNFWHTLPFAFPTRSTKEFVSYYFNAFVLHRRAIQNRLDPKNIDSDDDEGDLTGSDSDEYDTDEESEFEQDESDEDEAENDWERNTESKQEQVLKASSLFDFKHTNGHCSFEGECLGDDVSAKLLPLTRSTMADQNSLDESMQNSSSLPILDWNHDSQMVGKHFQLSNHFTGADDFQGDWDDGQWQQSHIPDRDVRSKLRSPCELEMSPYVKESYYGKDYPSLVQRSSLETCGTELWVGYLDIVPRKNMDKLISTTRLITELFGDGTTREADEGKFSGNCYRT</sequence>